<keyword evidence="5 6" id="KW-0472">Membrane</keyword>
<feature type="transmembrane region" description="Helical" evidence="6">
    <location>
        <begin position="160"/>
        <end position="178"/>
    </location>
</feature>
<evidence type="ECO:0000256" key="2">
    <source>
        <dbReference type="ARBA" id="ARBA00007635"/>
    </source>
</evidence>
<feature type="domain" description="EamA" evidence="8">
    <location>
        <begin position="39"/>
        <end position="175"/>
    </location>
</feature>
<evidence type="ECO:0000313" key="9">
    <source>
        <dbReference type="EMBL" id="JAG93471.1"/>
    </source>
</evidence>
<feature type="transmembrane region" description="Helical" evidence="6">
    <location>
        <begin position="333"/>
        <end position="352"/>
    </location>
</feature>
<feature type="transmembrane region" description="Helical" evidence="6">
    <location>
        <begin position="310"/>
        <end position="327"/>
    </location>
</feature>
<evidence type="ECO:0000256" key="4">
    <source>
        <dbReference type="ARBA" id="ARBA00022989"/>
    </source>
</evidence>
<protein>
    <recommendedName>
        <fullName evidence="6">WAT1-related protein</fullName>
    </recommendedName>
</protein>
<comment type="subcellular location">
    <subcellularLocation>
        <location evidence="1 6">Membrane</location>
        <topology evidence="1 6">Multi-pass membrane protein</topology>
    </subcellularLocation>
</comment>
<feature type="transmembrane region" description="Helical" evidence="6">
    <location>
        <begin position="245"/>
        <end position="265"/>
    </location>
</feature>
<dbReference type="EMBL" id="GCKF01046738">
    <property type="protein sequence ID" value="JAG93470.1"/>
    <property type="molecule type" value="Transcribed_RNA"/>
</dbReference>
<proteinExistence type="inferred from homology"/>
<evidence type="ECO:0000259" key="8">
    <source>
        <dbReference type="Pfam" id="PF00892"/>
    </source>
</evidence>
<comment type="similarity">
    <text evidence="2 6">Belongs to the drug/metabolite transporter (DMT) superfamily. Plant drug/metabolite exporter (P-DME) (TC 2.A.7.4) family.</text>
</comment>
<evidence type="ECO:0000256" key="5">
    <source>
        <dbReference type="ARBA" id="ARBA00023136"/>
    </source>
</evidence>
<feature type="transmembrane region" description="Helical" evidence="6">
    <location>
        <begin position="213"/>
        <end position="233"/>
    </location>
</feature>
<dbReference type="GO" id="GO:0022857">
    <property type="term" value="F:transmembrane transporter activity"/>
    <property type="evidence" value="ECO:0007669"/>
    <property type="project" value="InterPro"/>
</dbReference>
<organism evidence="9">
    <name type="scientific">Araucaria cunninghamii</name>
    <name type="common">Hoop pine</name>
    <name type="synonym">Moreton Bay pine</name>
    <dbReference type="NCBI Taxonomy" id="56994"/>
    <lineage>
        <taxon>Eukaryota</taxon>
        <taxon>Viridiplantae</taxon>
        <taxon>Streptophyta</taxon>
        <taxon>Embryophyta</taxon>
        <taxon>Tracheophyta</taxon>
        <taxon>Spermatophyta</taxon>
        <taxon>Pinopsida</taxon>
        <taxon>Pinidae</taxon>
        <taxon>Conifers II</taxon>
        <taxon>Araucariales</taxon>
        <taxon>Araucariaceae</taxon>
        <taxon>Araucaria</taxon>
    </lineage>
</organism>
<evidence type="ECO:0000256" key="3">
    <source>
        <dbReference type="ARBA" id="ARBA00022692"/>
    </source>
</evidence>
<reference evidence="9" key="1">
    <citation type="submission" date="2015-03" db="EMBL/GenBank/DDBJ databases">
        <title>A transcriptome of Araucaria cunninghamii, an australian fine timber species.</title>
        <authorList>
            <person name="Jing Yi C.J.Y."/>
            <person name="Yin San L.Y.S."/>
            <person name="Abdul Karim S.S."/>
            <person name="Wan Azmi N.N."/>
            <person name="Hercus R.R."/>
            <person name="Croft L.L."/>
        </authorList>
    </citation>
    <scope>NUCLEOTIDE SEQUENCE</scope>
    <source>
        <strain evidence="9">MI0301</strain>
        <tissue evidence="9">Leaf</tissue>
    </source>
</reference>
<feature type="transmembrane region" description="Helical" evidence="6">
    <location>
        <begin position="33"/>
        <end position="52"/>
    </location>
</feature>
<dbReference type="EMBL" id="GCKF01046737">
    <property type="protein sequence ID" value="JAG93471.1"/>
    <property type="molecule type" value="Transcribed_RNA"/>
</dbReference>
<dbReference type="PANTHER" id="PTHR31218">
    <property type="entry name" value="WAT1-RELATED PROTEIN"/>
    <property type="match status" value="1"/>
</dbReference>
<dbReference type="SUPFAM" id="SSF103481">
    <property type="entry name" value="Multidrug resistance efflux transporter EmrE"/>
    <property type="match status" value="2"/>
</dbReference>
<dbReference type="InterPro" id="IPR000620">
    <property type="entry name" value="EamA_dom"/>
</dbReference>
<accession>A0A0D6QSS0</accession>
<keyword evidence="3 6" id="KW-0812">Transmembrane</keyword>
<feature type="transmembrane region" description="Helical" evidence="6">
    <location>
        <begin position="126"/>
        <end position="148"/>
    </location>
</feature>
<feature type="transmembrane region" description="Helical" evidence="6">
    <location>
        <begin position="97"/>
        <end position="120"/>
    </location>
</feature>
<evidence type="ECO:0000256" key="7">
    <source>
        <dbReference type="SAM" id="MobiDB-lite"/>
    </source>
</evidence>
<evidence type="ECO:0000256" key="6">
    <source>
        <dbReference type="RuleBase" id="RU363077"/>
    </source>
</evidence>
<name>A0A0D6QSS0_ARACU</name>
<feature type="transmembrane region" description="Helical" evidence="6">
    <location>
        <begin position="64"/>
        <end position="85"/>
    </location>
</feature>
<dbReference type="GO" id="GO:0016020">
    <property type="term" value="C:membrane"/>
    <property type="evidence" value="ECO:0007669"/>
    <property type="project" value="UniProtKB-SubCell"/>
</dbReference>
<dbReference type="AlphaFoldDB" id="A0A0D6QSS0"/>
<keyword evidence="4 6" id="KW-1133">Transmembrane helix</keyword>
<sequence>MVGVLTDNLRRNRYSFISAKMADAGRKIGMEGIAIYASLLCIQVSYAVLGVVMKVQLSNGMNPLVFVVYANACGALVLSPFAFFLENEKRPKMSLILAGQFFLLALGGVSAFQVLTLMGLKNTTPAFASAMPNLGPAIIFVMAWAFGMEKVEIKNLHSRLKIVGTIICVCGAMAMSFLRGPALKQIWSHTEKAVQTGNSIVLSILHQDNSENKIIGCMYLLAAVVMLSSFLLLQAEILKKYPAPLSLAATTSFLGSIQSAILKIAMERGIHTTSWSLDWSGLLTIVFMGFVCNGIVLALQMWCMRKRGPVFVAIFSPVSTVCAAILSGETLRLGSIVGVLLIFAGLYLVLWGKNKDKTGEEQVSSDEEDNLNNGEVKDPTCEVNDAKTPLLLPHLSEVC</sequence>
<feature type="transmembrane region" description="Helical" evidence="6">
    <location>
        <begin position="277"/>
        <end position="298"/>
    </location>
</feature>
<dbReference type="InterPro" id="IPR037185">
    <property type="entry name" value="EmrE-like"/>
</dbReference>
<dbReference type="Pfam" id="PF00892">
    <property type="entry name" value="EamA"/>
    <property type="match status" value="2"/>
</dbReference>
<feature type="domain" description="EamA" evidence="8">
    <location>
        <begin position="215"/>
        <end position="350"/>
    </location>
</feature>
<feature type="region of interest" description="Disordered" evidence="7">
    <location>
        <begin position="360"/>
        <end position="381"/>
    </location>
</feature>
<evidence type="ECO:0000256" key="1">
    <source>
        <dbReference type="ARBA" id="ARBA00004141"/>
    </source>
</evidence>
<dbReference type="InterPro" id="IPR030184">
    <property type="entry name" value="WAT1-related"/>
</dbReference>